<feature type="region of interest" description="Disordered" evidence="1">
    <location>
        <begin position="1"/>
        <end position="21"/>
    </location>
</feature>
<proteinExistence type="predicted"/>
<evidence type="ECO:0000256" key="1">
    <source>
        <dbReference type="SAM" id="MobiDB-lite"/>
    </source>
</evidence>
<feature type="region of interest" description="Disordered" evidence="1">
    <location>
        <begin position="67"/>
        <end position="87"/>
    </location>
</feature>
<feature type="compositionally biased region" description="Polar residues" evidence="1">
    <location>
        <begin position="1"/>
        <end position="15"/>
    </location>
</feature>
<evidence type="ECO:0000313" key="2">
    <source>
        <dbReference type="EMBL" id="KAL0090238.1"/>
    </source>
</evidence>
<protein>
    <submittedName>
        <fullName evidence="2">Uncharacterized protein</fullName>
    </submittedName>
</protein>
<dbReference type="Proteomes" id="UP001448207">
    <property type="component" value="Unassembled WGS sequence"/>
</dbReference>
<sequence>MTQIASQTLIQPSPNRTKRRRLPLRTAVEADFVSSASKLQEAKEFLMYTDTPEAKIVAGNLKELWSPTDDGTSRKHSPVMVGTPTTNREFTQSQQSNIRRPQNLMERLNAIEADELVDITMHSIVPRNIDDMFKESSKDQFAKRVLGLKGSDEDSDDELTELEIVSHEIEPMENVNPKTNVEEELLLKEKEEINTQSTQKSVQDMNEVGEEAPKLAEIEDKIGAEAVLEDKNIYSNNDHNNKRVDLEQPLQEDIPTIQDKPVILDQTKQAPKTVESFGLIPLSSRIQNILEKRKNRNYKRRLTTLEILRKSGALNWITNARDSDPRKKGLGDARMKRLRRKAGFEWVKKR</sequence>
<name>A0ABR3B5K2_PHYBL</name>
<evidence type="ECO:0000313" key="3">
    <source>
        <dbReference type="Proteomes" id="UP001448207"/>
    </source>
</evidence>
<dbReference type="EMBL" id="JBCLYO010000004">
    <property type="protein sequence ID" value="KAL0090238.1"/>
    <property type="molecule type" value="Genomic_DNA"/>
</dbReference>
<comment type="caution">
    <text evidence="2">The sequence shown here is derived from an EMBL/GenBank/DDBJ whole genome shotgun (WGS) entry which is preliminary data.</text>
</comment>
<gene>
    <name evidence="2" type="ORF">J3Q64DRAFT_1728955</name>
</gene>
<reference evidence="2 3" key="1">
    <citation type="submission" date="2024-04" db="EMBL/GenBank/DDBJ databases">
        <title>Symmetric and asymmetric DNA N6-adenine methylation regulates different biological responses in Mucorales.</title>
        <authorList>
            <consortium name="Lawrence Berkeley National Laboratory"/>
            <person name="Lax C."/>
            <person name="Mondo S.J."/>
            <person name="Osorio-Concepcion M."/>
            <person name="Muszewska A."/>
            <person name="Corrochano-Luque M."/>
            <person name="Gutierrez G."/>
            <person name="Riley R."/>
            <person name="Lipzen A."/>
            <person name="Guo J."/>
            <person name="Hundley H."/>
            <person name="Amirebrahimi M."/>
            <person name="Ng V."/>
            <person name="Lorenzo-Gutierrez D."/>
            <person name="Binder U."/>
            <person name="Yang J."/>
            <person name="Song Y."/>
            <person name="Canovas D."/>
            <person name="Navarro E."/>
            <person name="Freitag M."/>
            <person name="Gabaldon T."/>
            <person name="Grigoriev I.V."/>
            <person name="Corrochano L.M."/>
            <person name="Nicolas F.E."/>
            <person name="Garre V."/>
        </authorList>
    </citation>
    <scope>NUCLEOTIDE SEQUENCE [LARGE SCALE GENOMIC DNA]</scope>
    <source>
        <strain evidence="2 3">L51</strain>
    </source>
</reference>
<organism evidence="2 3">
    <name type="scientific">Phycomyces blakesleeanus</name>
    <dbReference type="NCBI Taxonomy" id="4837"/>
    <lineage>
        <taxon>Eukaryota</taxon>
        <taxon>Fungi</taxon>
        <taxon>Fungi incertae sedis</taxon>
        <taxon>Mucoromycota</taxon>
        <taxon>Mucoromycotina</taxon>
        <taxon>Mucoromycetes</taxon>
        <taxon>Mucorales</taxon>
        <taxon>Phycomycetaceae</taxon>
        <taxon>Phycomyces</taxon>
    </lineage>
</organism>
<accession>A0ABR3B5K2</accession>
<keyword evidence="3" id="KW-1185">Reference proteome</keyword>